<dbReference type="AlphaFoldDB" id="A0AAV7EIT5"/>
<comment type="caution">
    <text evidence="1">The sequence shown here is derived from an EMBL/GenBank/DDBJ whole genome shotgun (WGS) entry which is preliminary data.</text>
</comment>
<dbReference type="EMBL" id="JAINDJ010000005">
    <property type="protein sequence ID" value="KAG9447108.1"/>
    <property type="molecule type" value="Genomic_DNA"/>
</dbReference>
<keyword evidence="2" id="KW-1185">Reference proteome</keyword>
<name>A0AAV7EIT5_ARIFI</name>
<gene>
    <name evidence="1" type="ORF">H6P81_013236</name>
</gene>
<evidence type="ECO:0000313" key="1">
    <source>
        <dbReference type="EMBL" id="KAG9447108.1"/>
    </source>
</evidence>
<protein>
    <submittedName>
        <fullName evidence="1">Uncharacterized protein</fullName>
    </submittedName>
</protein>
<proteinExistence type="predicted"/>
<organism evidence="1 2">
    <name type="scientific">Aristolochia fimbriata</name>
    <name type="common">White veined hardy Dutchman's pipe vine</name>
    <dbReference type="NCBI Taxonomy" id="158543"/>
    <lineage>
        <taxon>Eukaryota</taxon>
        <taxon>Viridiplantae</taxon>
        <taxon>Streptophyta</taxon>
        <taxon>Embryophyta</taxon>
        <taxon>Tracheophyta</taxon>
        <taxon>Spermatophyta</taxon>
        <taxon>Magnoliopsida</taxon>
        <taxon>Magnoliidae</taxon>
        <taxon>Piperales</taxon>
        <taxon>Aristolochiaceae</taxon>
        <taxon>Aristolochia</taxon>
    </lineage>
</organism>
<reference evidence="1 2" key="1">
    <citation type="submission" date="2021-07" db="EMBL/GenBank/DDBJ databases">
        <title>The Aristolochia fimbriata genome: insights into angiosperm evolution, floral development and chemical biosynthesis.</title>
        <authorList>
            <person name="Jiao Y."/>
        </authorList>
    </citation>
    <scope>NUCLEOTIDE SEQUENCE [LARGE SCALE GENOMIC DNA]</scope>
    <source>
        <strain evidence="1">IBCAS-2021</strain>
        <tissue evidence="1">Leaf</tissue>
    </source>
</reference>
<accession>A0AAV7EIT5</accession>
<sequence length="69" mass="7741">MYMKSSALGVGLCWTAWINRCHWQLYKVVERFEGVGESLAIAVKLAHDSARSVHNSTAVNSRVGFVRFV</sequence>
<evidence type="ECO:0000313" key="2">
    <source>
        <dbReference type="Proteomes" id="UP000825729"/>
    </source>
</evidence>
<dbReference type="Proteomes" id="UP000825729">
    <property type="component" value="Unassembled WGS sequence"/>
</dbReference>